<evidence type="ECO:0000313" key="1">
    <source>
        <dbReference type="EMBL" id="KAK4829405.1"/>
    </source>
</evidence>
<protein>
    <submittedName>
        <fullName evidence="1">Uncharacterized protein</fullName>
    </submittedName>
</protein>
<comment type="caution">
    <text evidence="1">The sequence shown here is derived from an EMBL/GenBank/DDBJ whole genome shotgun (WGS) entry which is preliminary data.</text>
</comment>
<dbReference type="EMBL" id="JAUNZN010000001">
    <property type="protein sequence ID" value="KAK4829405.1"/>
    <property type="molecule type" value="Genomic_DNA"/>
</dbReference>
<proteinExistence type="predicted"/>
<dbReference type="Proteomes" id="UP001333110">
    <property type="component" value="Unassembled WGS sequence"/>
</dbReference>
<keyword evidence="2" id="KW-1185">Reference proteome</keyword>
<evidence type="ECO:0000313" key="2">
    <source>
        <dbReference type="Proteomes" id="UP001333110"/>
    </source>
</evidence>
<organism evidence="1 2">
    <name type="scientific">Mycteria americana</name>
    <name type="common">Wood stork</name>
    <dbReference type="NCBI Taxonomy" id="33587"/>
    <lineage>
        <taxon>Eukaryota</taxon>
        <taxon>Metazoa</taxon>
        <taxon>Chordata</taxon>
        <taxon>Craniata</taxon>
        <taxon>Vertebrata</taxon>
        <taxon>Euteleostomi</taxon>
        <taxon>Archelosauria</taxon>
        <taxon>Archosauria</taxon>
        <taxon>Dinosauria</taxon>
        <taxon>Saurischia</taxon>
        <taxon>Theropoda</taxon>
        <taxon>Coelurosauria</taxon>
        <taxon>Aves</taxon>
        <taxon>Neognathae</taxon>
        <taxon>Neoaves</taxon>
        <taxon>Aequornithes</taxon>
        <taxon>Ciconiiformes</taxon>
        <taxon>Ciconiidae</taxon>
        <taxon>Mycteria</taxon>
    </lineage>
</organism>
<gene>
    <name evidence="1" type="ORF">QYF61_003886</name>
</gene>
<sequence>MNKPAIRLMLQVTLSSTKLPLSLPPLCNTLALELQHINLEIDDSTIRYVMSPLHQGHSIPQRYSCVKGAFSLRFPVAGDKDIQILKAKEGIRKAKAQLVLQQQGMRRATKRALVSILATKRQPMENVDQVLYVARGPTDKRHGKR</sequence>
<reference evidence="1 2" key="1">
    <citation type="journal article" date="2023" name="J. Hered.">
        <title>Chromosome-level genome of the wood stork (Mycteria americana) provides insight into avian chromosome evolution.</title>
        <authorList>
            <person name="Flamio R. Jr."/>
            <person name="Ramstad K.M."/>
        </authorList>
    </citation>
    <scope>NUCLEOTIDE SEQUENCE [LARGE SCALE GENOMIC DNA]</scope>
    <source>
        <strain evidence="1">JAX WOST 10</strain>
    </source>
</reference>
<accession>A0AAN7PER4</accession>
<dbReference type="AlphaFoldDB" id="A0AAN7PER4"/>
<name>A0AAN7PER4_MYCAM</name>